<reference evidence="4" key="1">
    <citation type="submission" date="2016-10" db="EMBL/GenBank/DDBJ databases">
        <authorList>
            <person name="Varghese N."/>
            <person name="Submissions S."/>
        </authorList>
    </citation>
    <scope>NUCLEOTIDE SEQUENCE [LARGE SCALE GENOMIC DNA]</scope>
    <source>
        <strain evidence="4">DSM 46136</strain>
    </source>
</reference>
<dbReference type="STRING" id="1296565.SAMN05660657_04749"/>
<keyword evidence="1" id="KW-0472">Membrane</keyword>
<dbReference type="Pfam" id="PF08378">
    <property type="entry name" value="NERD"/>
    <property type="match status" value="1"/>
</dbReference>
<feature type="transmembrane region" description="Helical" evidence="1">
    <location>
        <begin position="57"/>
        <end position="74"/>
    </location>
</feature>
<dbReference type="AlphaFoldDB" id="A0A1I7CQ71"/>
<feature type="transmembrane region" description="Helical" evidence="1">
    <location>
        <begin position="29"/>
        <end position="51"/>
    </location>
</feature>
<name>A0A1I7CQ71_9ACTN</name>
<dbReference type="EMBL" id="FPBA01000025">
    <property type="protein sequence ID" value="SFU01600.1"/>
    <property type="molecule type" value="Genomic_DNA"/>
</dbReference>
<sequence>MSSWKRSSRAGRYAEQHYRRLRRRWRQRVLGPLLLIVSPFLVAAIALTAFTDGWLRWNGGVVLGAGLALFVVAWKSPPQHIERWGTGAEGERHTARALRPLLRSGWHVVHDLDWPRAGNVDHLVVGPAGVFVLDSKAWSGVVNVDDAGATITPRDNPDAAWTARGQRGRQARAGTAVARALALRSGLAVPQPEPVVVVWARFPQRVESAGGVTYVEGEHLADWLISRPQRLHRDQVAQLAAAADDDLLQISVRRS</sequence>
<gene>
    <name evidence="3" type="ORF">SAMN05660657_04749</name>
</gene>
<feature type="domain" description="NERD" evidence="2">
    <location>
        <begin position="86"/>
        <end position="206"/>
    </location>
</feature>
<dbReference type="Proteomes" id="UP000199546">
    <property type="component" value="Unassembled WGS sequence"/>
</dbReference>
<evidence type="ECO:0000313" key="3">
    <source>
        <dbReference type="EMBL" id="SFU01600.1"/>
    </source>
</evidence>
<keyword evidence="4" id="KW-1185">Reference proteome</keyword>
<proteinExistence type="predicted"/>
<dbReference type="InterPro" id="IPR011528">
    <property type="entry name" value="NERD"/>
</dbReference>
<protein>
    <submittedName>
        <fullName evidence="3">Nuclease-related domain-containing protein</fullName>
    </submittedName>
</protein>
<dbReference type="PROSITE" id="PS50965">
    <property type="entry name" value="NERD"/>
    <property type="match status" value="1"/>
</dbReference>
<organism evidence="3 4">
    <name type="scientific">Geodermatophilus amargosae</name>
    <dbReference type="NCBI Taxonomy" id="1296565"/>
    <lineage>
        <taxon>Bacteria</taxon>
        <taxon>Bacillati</taxon>
        <taxon>Actinomycetota</taxon>
        <taxon>Actinomycetes</taxon>
        <taxon>Geodermatophilales</taxon>
        <taxon>Geodermatophilaceae</taxon>
        <taxon>Geodermatophilus</taxon>
    </lineage>
</organism>
<keyword evidence="1" id="KW-1133">Transmembrane helix</keyword>
<evidence type="ECO:0000313" key="4">
    <source>
        <dbReference type="Proteomes" id="UP000199546"/>
    </source>
</evidence>
<keyword evidence="1" id="KW-0812">Transmembrane</keyword>
<evidence type="ECO:0000259" key="2">
    <source>
        <dbReference type="PROSITE" id="PS50965"/>
    </source>
</evidence>
<evidence type="ECO:0000256" key="1">
    <source>
        <dbReference type="SAM" id="Phobius"/>
    </source>
</evidence>
<accession>A0A1I7CQ71</accession>